<feature type="region of interest" description="Disordered" evidence="1">
    <location>
        <begin position="132"/>
        <end position="164"/>
    </location>
</feature>
<name>A0A080ZG50_PHYNI</name>
<protein>
    <submittedName>
        <fullName evidence="2">Uncharacterized protein</fullName>
    </submittedName>
</protein>
<organism evidence="2 3">
    <name type="scientific">Phytophthora nicotianae P1976</name>
    <dbReference type="NCBI Taxonomy" id="1317066"/>
    <lineage>
        <taxon>Eukaryota</taxon>
        <taxon>Sar</taxon>
        <taxon>Stramenopiles</taxon>
        <taxon>Oomycota</taxon>
        <taxon>Peronosporomycetes</taxon>
        <taxon>Peronosporales</taxon>
        <taxon>Peronosporaceae</taxon>
        <taxon>Phytophthora</taxon>
    </lineage>
</organism>
<dbReference type="AlphaFoldDB" id="A0A080ZG50"/>
<feature type="compositionally biased region" description="Polar residues" evidence="1">
    <location>
        <begin position="132"/>
        <end position="141"/>
    </location>
</feature>
<evidence type="ECO:0000313" key="3">
    <source>
        <dbReference type="Proteomes" id="UP000028582"/>
    </source>
</evidence>
<sequence length="164" mass="18587">WGQDSPYKTLYIKFTLARRPGMGEPARASGPETRSRDKGRKKLRLVMVGGDVAPPGPNHAQGVRHTKSKYNPEGFASLRKASSPPLEHHLCRTTCALYTAFLRWRRALVFFFSFQSAVDSFPLFQAQDQEQATRATRNKQLQPLERHGPYQADSPQVHRWQGPA</sequence>
<proteinExistence type="predicted"/>
<comment type="caution">
    <text evidence="2">The sequence shown here is derived from an EMBL/GenBank/DDBJ whole genome shotgun (WGS) entry which is preliminary data.</text>
</comment>
<evidence type="ECO:0000256" key="1">
    <source>
        <dbReference type="SAM" id="MobiDB-lite"/>
    </source>
</evidence>
<evidence type="ECO:0000313" key="2">
    <source>
        <dbReference type="EMBL" id="ETO65611.1"/>
    </source>
</evidence>
<feature type="region of interest" description="Disordered" evidence="1">
    <location>
        <begin position="21"/>
        <end position="41"/>
    </location>
</feature>
<reference evidence="2 3" key="1">
    <citation type="submission" date="2013-11" db="EMBL/GenBank/DDBJ databases">
        <title>The Genome Sequence of Phytophthora parasitica P1976.</title>
        <authorList>
            <consortium name="The Broad Institute Genomics Platform"/>
            <person name="Russ C."/>
            <person name="Tyler B."/>
            <person name="Panabieres F."/>
            <person name="Shan W."/>
            <person name="Tripathy S."/>
            <person name="Grunwald N."/>
            <person name="Machado M."/>
            <person name="Johnson C.S."/>
            <person name="Walker B."/>
            <person name="Young S."/>
            <person name="Zeng Q."/>
            <person name="Gargeya S."/>
            <person name="Fitzgerald M."/>
            <person name="Haas B."/>
            <person name="Abouelleil A."/>
            <person name="Allen A.W."/>
            <person name="Alvarado L."/>
            <person name="Arachchi H.M."/>
            <person name="Berlin A.M."/>
            <person name="Chapman S.B."/>
            <person name="Gainer-Dewar J."/>
            <person name="Goldberg J."/>
            <person name="Griggs A."/>
            <person name="Gujja S."/>
            <person name="Hansen M."/>
            <person name="Howarth C."/>
            <person name="Imamovic A."/>
            <person name="Ireland A."/>
            <person name="Larimer J."/>
            <person name="McCowan C."/>
            <person name="Murphy C."/>
            <person name="Pearson M."/>
            <person name="Poon T.W."/>
            <person name="Priest M."/>
            <person name="Roberts A."/>
            <person name="Saif S."/>
            <person name="Shea T."/>
            <person name="Sisk P."/>
            <person name="Sykes S."/>
            <person name="Wortman J."/>
            <person name="Nusbaum C."/>
            <person name="Birren B."/>
        </authorList>
    </citation>
    <scope>NUCLEOTIDE SEQUENCE [LARGE SCALE GENOMIC DNA]</scope>
    <source>
        <strain evidence="2 3">P1976</strain>
    </source>
</reference>
<gene>
    <name evidence="2" type="ORF">F444_17106</name>
</gene>
<dbReference type="Proteomes" id="UP000028582">
    <property type="component" value="Unassembled WGS sequence"/>
</dbReference>
<feature type="non-terminal residue" evidence="2">
    <location>
        <position position="1"/>
    </location>
</feature>
<dbReference type="EMBL" id="ANJA01003179">
    <property type="protein sequence ID" value="ETO65611.1"/>
    <property type="molecule type" value="Genomic_DNA"/>
</dbReference>
<accession>A0A080ZG50</accession>